<feature type="transmembrane region" description="Helical" evidence="1">
    <location>
        <begin position="54"/>
        <end position="78"/>
    </location>
</feature>
<dbReference type="PANTHER" id="PTHR37309">
    <property type="entry name" value="SLR0284 PROTEIN"/>
    <property type="match status" value="1"/>
</dbReference>
<feature type="transmembrane region" description="Helical" evidence="1">
    <location>
        <begin position="90"/>
        <end position="111"/>
    </location>
</feature>
<keyword evidence="1" id="KW-1133">Transmembrane helix</keyword>
<feature type="transmembrane region" description="Helical" evidence="1">
    <location>
        <begin position="5"/>
        <end position="22"/>
    </location>
</feature>
<keyword evidence="1" id="KW-0812">Transmembrane</keyword>
<comment type="caution">
    <text evidence="2">The sequence shown here is derived from an EMBL/GenBank/DDBJ whole genome shotgun (WGS) entry which is preliminary data.</text>
</comment>
<protein>
    <submittedName>
        <fullName evidence="2">Membrane protein</fullName>
    </submittedName>
</protein>
<feature type="transmembrane region" description="Helical" evidence="1">
    <location>
        <begin position="28"/>
        <end position="47"/>
    </location>
</feature>
<accession>A0ABS2P773</accession>
<evidence type="ECO:0000313" key="3">
    <source>
        <dbReference type="Proteomes" id="UP000741863"/>
    </source>
</evidence>
<dbReference type="RefSeq" id="WP_204695418.1">
    <property type="nucleotide sequence ID" value="NZ_JAFBEC010000001.1"/>
</dbReference>
<dbReference type="Pfam" id="PF04020">
    <property type="entry name" value="Phage_holin_4_2"/>
    <property type="match status" value="1"/>
</dbReference>
<dbReference type="PANTHER" id="PTHR37309:SF1">
    <property type="entry name" value="SLR0284 PROTEIN"/>
    <property type="match status" value="1"/>
</dbReference>
<dbReference type="InterPro" id="IPR007165">
    <property type="entry name" value="Phage_holin_4_2"/>
</dbReference>
<reference evidence="2 3" key="1">
    <citation type="submission" date="2021-01" db="EMBL/GenBank/DDBJ databases">
        <title>Genomic Encyclopedia of Type Strains, Phase IV (KMG-IV): sequencing the most valuable type-strain genomes for metagenomic binning, comparative biology and taxonomic classification.</title>
        <authorList>
            <person name="Goeker M."/>
        </authorList>
    </citation>
    <scope>NUCLEOTIDE SEQUENCE [LARGE SCALE GENOMIC DNA]</scope>
    <source>
        <strain evidence="2 3">DSM 25540</strain>
    </source>
</reference>
<dbReference type="Proteomes" id="UP000741863">
    <property type="component" value="Unassembled WGS sequence"/>
</dbReference>
<keyword evidence="3" id="KW-1185">Reference proteome</keyword>
<organism evidence="2 3">
    <name type="scientific">Geomicrobium sediminis</name>
    <dbReference type="NCBI Taxonomy" id="1347788"/>
    <lineage>
        <taxon>Bacteria</taxon>
        <taxon>Bacillati</taxon>
        <taxon>Bacillota</taxon>
        <taxon>Bacilli</taxon>
        <taxon>Bacillales</taxon>
        <taxon>Geomicrobium</taxon>
    </lineage>
</organism>
<dbReference type="EMBL" id="JAFBEC010000001">
    <property type="protein sequence ID" value="MBM7631253.1"/>
    <property type="molecule type" value="Genomic_DNA"/>
</dbReference>
<name>A0ABS2P773_9BACL</name>
<keyword evidence="1" id="KW-0472">Membrane</keyword>
<proteinExistence type="predicted"/>
<evidence type="ECO:0000256" key="1">
    <source>
        <dbReference type="SAM" id="Phobius"/>
    </source>
</evidence>
<sequence>MLGCFFYIVVNAAVLLITGLIFDGFELSGWGAAFIAAVLLGLANTLVRPILVVLTLPVTVLTLGIFIFIINAFLLYFISFLMGDAFVIDHFGTAILAAVVMALINALLNLISKPFTS</sequence>
<evidence type="ECO:0000313" key="2">
    <source>
        <dbReference type="EMBL" id="MBM7631253.1"/>
    </source>
</evidence>
<gene>
    <name evidence="2" type="ORF">JOD17_000344</name>
</gene>